<gene>
    <name evidence="1" type="ORF">GCM10023353_01330</name>
</gene>
<evidence type="ECO:0000313" key="1">
    <source>
        <dbReference type="EMBL" id="GAA4802957.1"/>
    </source>
</evidence>
<reference evidence="2" key="1">
    <citation type="journal article" date="2019" name="Int. J. Syst. Evol. Microbiol.">
        <title>The Global Catalogue of Microorganisms (GCM) 10K type strain sequencing project: providing services to taxonomists for standard genome sequencing and annotation.</title>
        <authorList>
            <consortium name="The Broad Institute Genomics Platform"/>
            <consortium name="The Broad Institute Genome Sequencing Center for Infectious Disease"/>
            <person name="Wu L."/>
            <person name="Ma J."/>
        </authorList>
    </citation>
    <scope>NUCLEOTIDE SEQUENCE [LARGE SCALE GENOMIC DNA]</scope>
    <source>
        <strain evidence="2">JCM 18542</strain>
    </source>
</reference>
<comment type="caution">
    <text evidence="1">The sequence shown here is derived from an EMBL/GenBank/DDBJ whole genome shotgun (WGS) entry which is preliminary data.</text>
</comment>
<proteinExistence type="predicted"/>
<protein>
    <submittedName>
        <fullName evidence="1">Uncharacterized protein</fullName>
    </submittedName>
</protein>
<dbReference type="Proteomes" id="UP001500839">
    <property type="component" value="Unassembled WGS sequence"/>
</dbReference>
<evidence type="ECO:0000313" key="2">
    <source>
        <dbReference type="Proteomes" id="UP001500839"/>
    </source>
</evidence>
<organism evidence="1 2">
    <name type="scientific">Tomitella cavernea</name>
    <dbReference type="NCBI Taxonomy" id="1387982"/>
    <lineage>
        <taxon>Bacteria</taxon>
        <taxon>Bacillati</taxon>
        <taxon>Actinomycetota</taxon>
        <taxon>Actinomycetes</taxon>
        <taxon>Mycobacteriales</taxon>
        <taxon>Tomitella</taxon>
    </lineage>
</organism>
<accession>A0ABP9C0E0</accession>
<sequence>MKSSSNFRYFLVIAVHLLKGDTSTIRGETQILQTGALSTVHVPTARQAGPDAQATMPTDDTGLTSPEMIRAQAQLAIALVHSAAHSTHAALQASHETRTPPRP</sequence>
<name>A0ABP9C0E0_9ACTN</name>
<keyword evidence="2" id="KW-1185">Reference proteome</keyword>
<dbReference type="EMBL" id="BAABKQ010000001">
    <property type="protein sequence ID" value="GAA4802957.1"/>
    <property type="molecule type" value="Genomic_DNA"/>
</dbReference>